<comment type="subcellular location">
    <subcellularLocation>
        <location evidence="1">Cytoplasm</location>
    </subcellularLocation>
</comment>
<keyword evidence="6" id="KW-0238">DNA-binding</keyword>
<feature type="modified residue" description="4-aspartylphosphate" evidence="8">
    <location>
        <position position="85"/>
    </location>
</feature>
<dbReference type="EMBL" id="SMRT01000042">
    <property type="protein sequence ID" value="TDF88560.1"/>
    <property type="molecule type" value="Genomic_DNA"/>
</dbReference>
<evidence type="ECO:0000259" key="10">
    <source>
        <dbReference type="PROSITE" id="PS50110"/>
    </source>
</evidence>
<feature type="domain" description="HTH araC/xylS-type" evidence="9">
    <location>
        <begin position="279"/>
        <end position="378"/>
    </location>
</feature>
<dbReference type="GO" id="GO:0005737">
    <property type="term" value="C:cytoplasm"/>
    <property type="evidence" value="ECO:0007669"/>
    <property type="project" value="UniProtKB-SubCell"/>
</dbReference>
<keyword evidence="2" id="KW-0963">Cytoplasm</keyword>
<dbReference type="PROSITE" id="PS50110">
    <property type="entry name" value="RESPONSE_REGULATORY"/>
    <property type="match status" value="1"/>
</dbReference>
<dbReference type="Proteomes" id="UP000295636">
    <property type="component" value="Unassembled WGS sequence"/>
</dbReference>
<protein>
    <submittedName>
        <fullName evidence="11">Response regulator</fullName>
    </submittedName>
</protein>
<dbReference type="GO" id="GO:0043565">
    <property type="term" value="F:sequence-specific DNA binding"/>
    <property type="evidence" value="ECO:0007669"/>
    <property type="project" value="InterPro"/>
</dbReference>
<feature type="domain" description="Response regulatory" evidence="10">
    <location>
        <begin position="33"/>
        <end position="150"/>
    </location>
</feature>
<dbReference type="OrthoDB" id="9788446at2"/>
<evidence type="ECO:0000256" key="7">
    <source>
        <dbReference type="ARBA" id="ARBA00023163"/>
    </source>
</evidence>
<keyword evidence="5" id="KW-0805">Transcription regulation</keyword>
<keyword evidence="12" id="KW-1185">Reference proteome</keyword>
<dbReference type="PANTHER" id="PTHR42713:SF3">
    <property type="entry name" value="TRANSCRIPTIONAL REGULATORY PROTEIN HPTR"/>
    <property type="match status" value="1"/>
</dbReference>
<evidence type="ECO:0000256" key="1">
    <source>
        <dbReference type="ARBA" id="ARBA00004496"/>
    </source>
</evidence>
<sequence length="381" mass="43260">MDREVRYKGDHRRNAAQMVRLAYGRGGEAIMYSALIVDDEVMIKRSLTKLINGSGHGFRVCGEAEDGSEALSLWERLRPDLIITDISMPVMDGLELIGHIRSRERETEIIILSGYDDFGYAQQAMRYGIMDYVLKPVRQEQLEELLAKSADRLNRKGRSRLERGQILRECRETAALLADHLWTVSEPEALRLLTGYTRQLLHRGLHLSQCTERLEDALVLAEAELVAQSGGKLQELPKPLLTPTAASADELLLRVGSIIAVYSGQIRGMRNWGQFQGIQKAVQFIESRYTNEHLSLSQAANEAGMSDSYFSRCFKEELGLSFIDYLIKLRMEKAKELLKEADSKTYEVAFAVGYSDYPHFSKSFKKYCGLSPNDYKKRFAQ</sequence>
<evidence type="ECO:0000256" key="3">
    <source>
        <dbReference type="ARBA" id="ARBA00022553"/>
    </source>
</evidence>
<evidence type="ECO:0000256" key="4">
    <source>
        <dbReference type="ARBA" id="ARBA00023012"/>
    </source>
</evidence>
<keyword evidence="7" id="KW-0804">Transcription</keyword>
<evidence type="ECO:0000256" key="8">
    <source>
        <dbReference type="PROSITE-ProRule" id="PRU00169"/>
    </source>
</evidence>
<dbReference type="InterPro" id="IPR051552">
    <property type="entry name" value="HptR"/>
</dbReference>
<keyword evidence="3 8" id="KW-0597">Phosphoprotein</keyword>
<evidence type="ECO:0000256" key="6">
    <source>
        <dbReference type="ARBA" id="ARBA00023125"/>
    </source>
</evidence>
<dbReference type="Gene3D" id="1.10.10.60">
    <property type="entry name" value="Homeodomain-like"/>
    <property type="match status" value="2"/>
</dbReference>
<dbReference type="GO" id="GO:0000160">
    <property type="term" value="P:phosphorelay signal transduction system"/>
    <property type="evidence" value="ECO:0007669"/>
    <property type="project" value="UniProtKB-KW"/>
</dbReference>
<dbReference type="InterPro" id="IPR009057">
    <property type="entry name" value="Homeodomain-like_sf"/>
</dbReference>
<dbReference type="InterPro" id="IPR001789">
    <property type="entry name" value="Sig_transdc_resp-reg_receiver"/>
</dbReference>
<dbReference type="SMART" id="SM00342">
    <property type="entry name" value="HTH_ARAC"/>
    <property type="match status" value="1"/>
</dbReference>
<dbReference type="Gene3D" id="3.40.50.2300">
    <property type="match status" value="1"/>
</dbReference>
<dbReference type="Pfam" id="PF00072">
    <property type="entry name" value="Response_reg"/>
    <property type="match status" value="1"/>
</dbReference>
<organism evidence="11 12">
    <name type="scientific">Paenibacillus piri</name>
    <dbReference type="NCBI Taxonomy" id="2547395"/>
    <lineage>
        <taxon>Bacteria</taxon>
        <taxon>Bacillati</taxon>
        <taxon>Bacillota</taxon>
        <taxon>Bacilli</taxon>
        <taxon>Bacillales</taxon>
        <taxon>Paenibacillaceae</taxon>
        <taxon>Paenibacillus</taxon>
    </lineage>
</organism>
<evidence type="ECO:0000313" key="11">
    <source>
        <dbReference type="EMBL" id="TDF88560.1"/>
    </source>
</evidence>
<dbReference type="InterPro" id="IPR011006">
    <property type="entry name" value="CheY-like_superfamily"/>
</dbReference>
<dbReference type="InterPro" id="IPR020449">
    <property type="entry name" value="Tscrpt_reg_AraC-type_HTH"/>
</dbReference>
<dbReference type="Pfam" id="PF12833">
    <property type="entry name" value="HTH_18"/>
    <property type="match status" value="1"/>
</dbReference>
<gene>
    <name evidence="11" type="ORF">E1757_35270</name>
</gene>
<evidence type="ECO:0000313" key="12">
    <source>
        <dbReference type="Proteomes" id="UP000295636"/>
    </source>
</evidence>
<dbReference type="PRINTS" id="PR00032">
    <property type="entry name" value="HTHARAC"/>
</dbReference>
<comment type="caution">
    <text evidence="11">The sequence shown here is derived from an EMBL/GenBank/DDBJ whole genome shotgun (WGS) entry which is preliminary data.</text>
</comment>
<reference evidence="11 12" key="1">
    <citation type="submission" date="2019-03" db="EMBL/GenBank/DDBJ databases">
        <title>This is whole genome sequence of Paenibacillus sp MS74 strain.</title>
        <authorList>
            <person name="Trinh H.N."/>
        </authorList>
    </citation>
    <scope>NUCLEOTIDE SEQUENCE [LARGE SCALE GENOMIC DNA]</scope>
    <source>
        <strain evidence="11 12">MS74</strain>
    </source>
</reference>
<evidence type="ECO:0000259" key="9">
    <source>
        <dbReference type="PROSITE" id="PS01124"/>
    </source>
</evidence>
<dbReference type="InterPro" id="IPR018060">
    <property type="entry name" value="HTH_AraC"/>
</dbReference>
<dbReference type="SUPFAM" id="SSF52172">
    <property type="entry name" value="CheY-like"/>
    <property type="match status" value="1"/>
</dbReference>
<dbReference type="AlphaFoldDB" id="A0A4R5K6C9"/>
<name>A0A4R5K6C9_9BACL</name>
<dbReference type="SMART" id="SM00448">
    <property type="entry name" value="REC"/>
    <property type="match status" value="1"/>
</dbReference>
<dbReference type="CDD" id="cd17536">
    <property type="entry name" value="REC_YesN-like"/>
    <property type="match status" value="1"/>
</dbReference>
<evidence type="ECO:0000256" key="5">
    <source>
        <dbReference type="ARBA" id="ARBA00023015"/>
    </source>
</evidence>
<proteinExistence type="predicted"/>
<dbReference type="PROSITE" id="PS01124">
    <property type="entry name" value="HTH_ARAC_FAMILY_2"/>
    <property type="match status" value="1"/>
</dbReference>
<dbReference type="SUPFAM" id="SSF46689">
    <property type="entry name" value="Homeodomain-like"/>
    <property type="match status" value="2"/>
</dbReference>
<dbReference type="PANTHER" id="PTHR42713">
    <property type="entry name" value="HISTIDINE KINASE-RELATED"/>
    <property type="match status" value="1"/>
</dbReference>
<evidence type="ECO:0000256" key="2">
    <source>
        <dbReference type="ARBA" id="ARBA00022490"/>
    </source>
</evidence>
<keyword evidence="4" id="KW-0902">Two-component regulatory system</keyword>
<accession>A0A4R5K6C9</accession>
<dbReference type="GO" id="GO:0003700">
    <property type="term" value="F:DNA-binding transcription factor activity"/>
    <property type="evidence" value="ECO:0007669"/>
    <property type="project" value="InterPro"/>
</dbReference>